<name>A0A370D7C4_9GAMM</name>
<proteinExistence type="predicted"/>
<protein>
    <recommendedName>
        <fullName evidence="3">Transcriptional antiterminator, Rof</fullName>
    </recommendedName>
</protein>
<dbReference type="InterPro" id="IPR023534">
    <property type="entry name" value="Rof/RNase_P-like"/>
</dbReference>
<evidence type="ECO:0000313" key="1">
    <source>
        <dbReference type="EMBL" id="RDH80875.1"/>
    </source>
</evidence>
<dbReference type="InterPro" id="IPR038626">
    <property type="entry name" value="Rof-like_sf"/>
</dbReference>
<sequence length="100" mass="11458">MKSDYVPIACLLHEQFEYAVLKRAWLELVWRDEIGLEVHGKVLPTDVYTQAGAEYLQGVTESDERVKVRLDMIGEARWSGSGEVFEGWGRQACRKPDSQE</sequence>
<accession>A0A370D7C4</accession>
<dbReference type="EMBL" id="QFXD01000332">
    <property type="protein sequence ID" value="RDH80875.1"/>
    <property type="molecule type" value="Genomic_DNA"/>
</dbReference>
<dbReference type="AlphaFoldDB" id="A0A370D7C4"/>
<evidence type="ECO:0000313" key="2">
    <source>
        <dbReference type="Proteomes" id="UP000255508"/>
    </source>
</evidence>
<dbReference type="Gene3D" id="2.30.30.400">
    <property type="entry name" value="Rof-like"/>
    <property type="match status" value="1"/>
</dbReference>
<gene>
    <name evidence="1" type="ORF">DIZ79_18705</name>
</gene>
<dbReference type="Proteomes" id="UP000255508">
    <property type="component" value="Unassembled WGS sequence"/>
</dbReference>
<organism evidence="1 2">
    <name type="scientific">endosymbiont of Lamellibrachia luymesi</name>
    <dbReference type="NCBI Taxonomy" id="2200907"/>
    <lineage>
        <taxon>Bacteria</taxon>
        <taxon>Pseudomonadati</taxon>
        <taxon>Pseudomonadota</taxon>
        <taxon>Gammaproteobacteria</taxon>
        <taxon>sulfur-oxidizing symbionts</taxon>
    </lineage>
</organism>
<dbReference type="SUPFAM" id="SSF101744">
    <property type="entry name" value="Rof/RNase P subunit-like"/>
    <property type="match status" value="1"/>
</dbReference>
<reference evidence="1 2" key="1">
    <citation type="journal article" date="2018" name="ISME J.">
        <title>Endosymbiont genomes yield clues of tubeworm success.</title>
        <authorList>
            <person name="Li Y."/>
            <person name="Liles M.R."/>
            <person name="Halanych K.M."/>
        </authorList>
    </citation>
    <scope>NUCLEOTIDE SEQUENCE [LARGE SCALE GENOMIC DNA]</scope>
    <source>
        <strain evidence="1">A1422</strain>
    </source>
</reference>
<comment type="caution">
    <text evidence="1">The sequence shown here is derived from an EMBL/GenBank/DDBJ whole genome shotgun (WGS) entry which is preliminary data.</text>
</comment>
<evidence type="ECO:0008006" key="3">
    <source>
        <dbReference type="Google" id="ProtNLM"/>
    </source>
</evidence>